<comment type="caution">
    <text evidence="1">The sequence shown here is derived from an EMBL/GenBank/DDBJ whole genome shotgun (WGS) entry which is preliminary data.</text>
</comment>
<proteinExistence type="predicted"/>
<evidence type="ECO:0000313" key="1">
    <source>
        <dbReference type="EMBL" id="KAK5631701.1"/>
    </source>
</evidence>
<accession>A0AAN7ZAE5</accession>
<dbReference type="Gene3D" id="3.30.200.20">
    <property type="entry name" value="Phosphorylase Kinase, domain 1"/>
    <property type="match status" value="1"/>
</dbReference>
<reference evidence="1 2" key="1">
    <citation type="submission" date="2023-10" db="EMBL/GenBank/DDBJ databases">
        <title>Draft genome sequence of Xylaria bambusicola isolate GMP-LS, the root and basal stem rot pathogen of sugarcane in Indonesia.</title>
        <authorList>
            <person name="Selvaraj P."/>
            <person name="Muralishankar V."/>
            <person name="Muruganantham S."/>
            <person name="Sp S."/>
            <person name="Haryani S."/>
            <person name="Lau K.J.X."/>
            <person name="Naqvi N.I."/>
        </authorList>
    </citation>
    <scope>NUCLEOTIDE SEQUENCE [LARGE SCALE GENOMIC DNA]</scope>
    <source>
        <strain evidence="1">GMP-LS</strain>
    </source>
</reference>
<dbReference type="Gene3D" id="1.10.510.10">
    <property type="entry name" value="Transferase(Phosphotransferase) domain 1"/>
    <property type="match status" value="2"/>
</dbReference>
<protein>
    <submittedName>
        <fullName evidence="1">Uncharacterized protein</fullName>
    </submittedName>
</protein>
<gene>
    <name evidence="1" type="ORF">RRF57_007415</name>
</gene>
<keyword evidence="2" id="KW-1185">Reference proteome</keyword>
<sequence>MFTSHLTLTVLSFDNDFSASPKHVCTLSAPFIFSCGHNYFTQRSTSMLYHHNQTSSLPALCEEFPTRMDRVSLSIGFELIDPADKIEEETLPYYVEGEYHPMKIGVLLMIFWALKVHIHITEHNQELEIFRHLANTPTEECLGTLNHVQQLKASFKLKDLHGDHDPPMQKSPRYVRAALQSRRFEPLLSSKLLTRFLWAYATFMLQTWSTQSDSDLHLGNLFISLWDPSIMSRMEKAELHSPSPRKRIGDRTIHTSRMLLVKRSDFGQARIIKKHRGIAMPIQYRVSEVILNMEWGNPVHLWSAGLIVRKSLPIISPVLSCFLHFCGLADTVDNRLRISSKKSFYLTYNHDTDFQDLNDTHHLATMTALLGPPPSKFLKRSDRTAQFWNEDGFWLLMSSLGHWIGPVPLPSNRTLESRVGAQNGEGKDNFLDFIKKLRW</sequence>
<organism evidence="1 2">
    <name type="scientific">Xylaria bambusicola</name>
    <dbReference type="NCBI Taxonomy" id="326684"/>
    <lineage>
        <taxon>Eukaryota</taxon>
        <taxon>Fungi</taxon>
        <taxon>Dikarya</taxon>
        <taxon>Ascomycota</taxon>
        <taxon>Pezizomycotina</taxon>
        <taxon>Sordariomycetes</taxon>
        <taxon>Xylariomycetidae</taxon>
        <taxon>Xylariales</taxon>
        <taxon>Xylariaceae</taxon>
        <taxon>Xylaria</taxon>
    </lineage>
</organism>
<dbReference type="EMBL" id="JAWHQM010000020">
    <property type="protein sequence ID" value="KAK5631701.1"/>
    <property type="molecule type" value="Genomic_DNA"/>
</dbReference>
<name>A0AAN7ZAE5_9PEZI</name>
<evidence type="ECO:0000313" key="2">
    <source>
        <dbReference type="Proteomes" id="UP001305414"/>
    </source>
</evidence>
<dbReference type="AlphaFoldDB" id="A0AAN7ZAE5"/>
<dbReference type="Proteomes" id="UP001305414">
    <property type="component" value="Unassembled WGS sequence"/>
</dbReference>